<gene>
    <name evidence="1" type="ORF">LEA_00314</name>
</gene>
<sequence>DTIGFTLSTSDWHWMITLGNPAGYIADGAPDNGQWIVDENNNAMYKFRSDKEREYFRWMNKMYNEGILDPEFATQTHEDYIAKIASGRVLALFDTDWDYGDGEKVLKADGKYGKTYAPLPLAMDADTKCPSLMYQGLTTGYGVGITTSCKDPVAAIKYLDYICSDEGQVLVQWG</sequence>
<reference evidence="1" key="1">
    <citation type="journal article" date="2013" name="Environ. Microbiol.">
        <title>Microbiota from the distal guts of lean and obese adolescents exhibit partial functional redundancy besides clear differences in community structure.</title>
        <authorList>
            <person name="Ferrer M."/>
            <person name="Ruiz A."/>
            <person name="Lanza F."/>
            <person name="Haange S.B."/>
            <person name="Oberbach A."/>
            <person name="Till H."/>
            <person name="Bargiela R."/>
            <person name="Campoy C."/>
            <person name="Segura M.T."/>
            <person name="Richter M."/>
            <person name="von Bergen M."/>
            <person name="Seifert J."/>
            <person name="Suarez A."/>
        </authorList>
    </citation>
    <scope>NUCLEOTIDE SEQUENCE</scope>
</reference>
<feature type="non-terminal residue" evidence="1">
    <location>
        <position position="174"/>
    </location>
</feature>
<dbReference type="Gene3D" id="3.40.190.10">
    <property type="entry name" value="Periplasmic binding protein-like II"/>
    <property type="match status" value="1"/>
</dbReference>
<dbReference type="InterPro" id="IPR006059">
    <property type="entry name" value="SBP"/>
</dbReference>
<name>K1UT14_9ZZZZ</name>
<dbReference type="AlphaFoldDB" id="K1UT14"/>
<protein>
    <submittedName>
        <fullName evidence="1">Extracellular solute-binding protein, family 1</fullName>
    </submittedName>
</protein>
<dbReference type="EMBL" id="AJWY01000222">
    <property type="protein sequence ID" value="EKC81465.1"/>
    <property type="molecule type" value="Genomic_DNA"/>
</dbReference>
<organism evidence="1">
    <name type="scientific">human gut metagenome</name>
    <dbReference type="NCBI Taxonomy" id="408170"/>
    <lineage>
        <taxon>unclassified sequences</taxon>
        <taxon>metagenomes</taxon>
        <taxon>organismal metagenomes</taxon>
    </lineage>
</organism>
<proteinExistence type="predicted"/>
<dbReference type="Pfam" id="PF13416">
    <property type="entry name" value="SBP_bac_8"/>
    <property type="match status" value="1"/>
</dbReference>
<comment type="caution">
    <text evidence="1">The sequence shown here is derived from an EMBL/GenBank/DDBJ whole genome shotgun (WGS) entry which is preliminary data.</text>
</comment>
<feature type="non-terminal residue" evidence="1">
    <location>
        <position position="1"/>
    </location>
</feature>
<dbReference type="SUPFAM" id="SSF53850">
    <property type="entry name" value="Periplasmic binding protein-like II"/>
    <property type="match status" value="1"/>
</dbReference>
<accession>K1UT14</accession>
<evidence type="ECO:0000313" key="1">
    <source>
        <dbReference type="EMBL" id="EKC81465.1"/>
    </source>
</evidence>